<feature type="compositionally biased region" description="Polar residues" evidence="1">
    <location>
        <begin position="1100"/>
        <end position="1123"/>
    </location>
</feature>
<feature type="compositionally biased region" description="Polar residues" evidence="1">
    <location>
        <begin position="302"/>
        <end position="315"/>
    </location>
</feature>
<feature type="region of interest" description="Disordered" evidence="1">
    <location>
        <begin position="755"/>
        <end position="793"/>
    </location>
</feature>
<name>A0A5N4C5Y4_CAMDR</name>
<feature type="region of interest" description="Disordered" evidence="1">
    <location>
        <begin position="649"/>
        <end position="699"/>
    </location>
</feature>
<dbReference type="Proteomes" id="UP000299084">
    <property type="component" value="Unassembled WGS sequence"/>
</dbReference>
<organism evidence="2 3">
    <name type="scientific">Camelus dromedarius</name>
    <name type="common">Dromedary</name>
    <name type="synonym">Arabian camel</name>
    <dbReference type="NCBI Taxonomy" id="9838"/>
    <lineage>
        <taxon>Eukaryota</taxon>
        <taxon>Metazoa</taxon>
        <taxon>Chordata</taxon>
        <taxon>Craniata</taxon>
        <taxon>Vertebrata</taxon>
        <taxon>Euteleostomi</taxon>
        <taxon>Mammalia</taxon>
        <taxon>Eutheria</taxon>
        <taxon>Laurasiatheria</taxon>
        <taxon>Artiodactyla</taxon>
        <taxon>Tylopoda</taxon>
        <taxon>Camelidae</taxon>
        <taxon>Camelus</taxon>
    </lineage>
</organism>
<feature type="compositionally biased region" description="Polar residues" evidence="1">
    <location>
        <begin position="336"/>
        <end position="345"/>
    </location>
</feature>
<sequence>MSLGAGLPLAGYWDESQLVCHAEGSSLTSWGLERWAQTEDSGAKAPLPESSQLESCELQLKDLPGSKAAGGQRPALQAVGLSVSGRHRWTGHPRDTGLLRGWKLMLRWLKLWARRRWVCLGLALITPALGTLNPVSPSSWSLPDKGAVNSLIRSGGLEAGSTQSHFTGLQSQRVTPPACGCDPGCWCSDLLRWVCPWLRRLGHQAAQQAQGSVQPLCGPPGFARVIPRWLQPLRVSHTTVIMSKDGGEGRGLLQKPPANAGHSPAPSQSLSKKPGPRGWVHLPWRHYTLNKSIRGKAGSGGQPASSVTKSSSDQLSRAPRERGRGEPQGERRSEPASGTNPNYEASKQDVWLCSQGGSPKPSAWSLEPGVGPWSGTLPAPHWFQRDWELLPVWQGQLLVSPCVKEDPDPQVNGLRGGHWGDEDVLTCLGFVNLLHSVDLCTRNSRGTTAACSHGQLCGCISRLRLLTSWFWFCKGTSPAPGALDRGQGMTSPALRRCCWSSTGSSEPTSSVPTGALGLTSPSWWPAPLVGKGGDSTWEMGEACMRSVVKVPGVLATQARGPWEHPPVAHRRGRRAITNTQGAQGRGSPHPRGPGALKCSGLSAARCGGRVRGPGSGVDCSFLGSSDVGSFFLGIQGGLITSSVSLEPDSRWCPWESQRETQGKSGEGAVGSSAPGSGHRPGACGPQGAPGSRSSGSVTLLAHPRSIPGRALGPSVTFLSHLVQAGLQDTPDAAPELKALWPPLGPGAALRRPRLRAHSTPGPPGGAAAFPRLTGRPRAERGGGLPAGPGQLGPWTLKFRAERRASGPQFRVCSVLPSDFPGSPGPPFPPCPHPPGSDPGPPNKPALATCSQARGGPGGWVGRGCLSWPSLRGKCPFKGGAAGAHGEQARPTEGLLTGSHSAEASACLSPRGALLSPLSDFQQPLESDHPENSVPRGLAMFLLFHRGLSSPQQELRAPSGPGWSVSVPPPPGTSCLDQTLRGLSLSTKDKTDQPGTLQGLRNSRLHLLVLSRRRLPVQALASPSEAACSYELVTQRAAGRVGSPDSCAEALNPGPWGGAGLGGGPLQLSEWVLIRRGHLDRETKVHAQRRATWGYSKKAASLSQGGRPQEEPNQQTPSSGTFSLQNRKNECLSFKPPAHPVLWQGPPQEGSVLCCRLRSRVLEIPRWVTHPRAWGWRGCVDPHRESSWDPGPHAPDSHSAPYRTQVTLAAGSPCLWSRRPQHRWPAPGSPAWRSSQEADLGVGPGHGGLSSSWGKTGRRKWAENKRQLARGGLGGSGWWDNCLLVYEISRGLGPRPWLCSPQALSEHHLGRLLSHWSQFPRGICVLLDLQPRNTTSKDAWPAVCMNEPRRARIQDVLDTGTVARRQEAALEHIVGKSDAGKRVPRFRLSPWDVPRRVWVLGFAQERIQVRATSVRQEKGQERGVGAGCSGQSESRRTLRRDTQKRAGVSEGEGVRKASRRGVANTSGLSSVTRLQVGSIQPPWGRGWESQGLGHARSLAFCGQPWGCRGA</sequence>
<dbReference type="EMBL" id="JWIN03000034">
    <property type="protein sequence ID" value="KAB1254297.1"/>
    <property type="molecule type" value="Genomic_DNA"/>
</dbReference>
<evidence type="ECO:0000313" key="3">
    <source>
        <dbReference type="Proteomes" id="UP000299084"/>
    </source>
</evidence>
<comment type="caution">
    <text evidence="2">The sequence shown here is derived from an EMBL/GenBank/DDBJ whole genome shotgun (WGS) entry which is preliminary data.</text>
</comment>
<gene>
    <name evidence="2" type="ORF">Cadr_000029473</name>
</gene>
<evidence type="ECO:0000313" key="2">
    <source>
        <dbReference type="EMBL" id="KAB1254297.1"/>
    </source>
</evidence>
<protein>
    <submittedName>
        <fullName evidence="2">Uncharacterized protein</fullName>
    </submittedName>
</protein>
<evidence type="ECO:0000256" key="1">
    <source>
        <dbReference type="SAM" id="MobiDB-lite"/>
    </source>
</evidence>
<proteinExistence type="predicted"/>
<keyword evidence="3" id="KW-1185">Reference proteome</keyword>
<feature type="compositionally biased region" description="Pro residues" evidence="1">
    <location>
        <begin position="823"/>
        <end position="843"/>
    </location>
</feature>
<feature type="compositionally biased region" description="Gly residues" evidence="1">
    <location>
        <begin position="781"/>
        <end position="790"/>
    </location>
</feature>
<feature type="region of interest" description="Disordered" evidence="1">
    <location>
        <begin position="243"/>
        <end position="277"/>
    </location>
</feature>
<feature type="region of interest" description="Disordered" evidence="1">
    <location>
        <begin position="293"/>
        <end position="345"/>
    </location>
</feature>
<feature type="compositionally biased region" description="Basic and acidic residues" evidence="1">
    <location>
        <begin position="1432"/>
        <end position="1443"/>
    </location>
</feature>
<feature type="region of interest" description="Disordered" evidence="1">
    <location>
        <begin position="1413"/>
        <end position="1465"/>
    </location>
</feature>
<feature type="region of interest" description="Disordered" evidence="1">
    <location>
        <begin position="823"/>
        <end position="853"/>
    </location>
</feature>
<feature type="compositionally biased region" description="Basic and acidic residues" evidence="1">
    <location>
        <begin position="318"/>
        <end position="334"/>
    </location>
</feature>
<feature type="region of interest" description="Disordered" evidence="1">
    <location>
        <begin position="1095"/>
        <end position="1123"/>
    </location>
</feature>
<accession>A0A5N4C5Y4</accession>
<feature type="region of interest" description="Disordered" evidence="1">
    <location>
        <begin position="951"/>
        <end position="974"/>
    </location>
</feature>
<reference evidence="2 3" key="1">
    <citation type="journal article" date="2019" name="Mol. Ecol. Resour.">
        <title>Improving Illumina assemblies with Hi-C and long reads: an example with the North African dromedary.</title>
        <authorList>
            <person name="Elbers J.P."/>
            <person name="Rogers M.F."/>
            <person name="Perelman P.L."/>
            <person name="Proskuryakova A.A."/>
            <person name="Serdyukova N.A."/>
            <person name="Johnson W.E."/>
            <person name="Horin P."/>
            <person name="Corander J."/>
            <person name="Murphy D."/>
            <person name="Burger P.A."/>
        </authorList>
    </citation>
    <scope>NUCLEOTIDE SEQUENCE [LARGE SCALE GENOMIC DNA]</scope>
    <source>
        <strain evidence="2">Drom800</strain>
        <tissue evidence="2">Blood</tissue>
    </source>
</reference>